<protein>
    <recommendedName>
        <fullName evidence="2 6">Autophagy-related protein 17</fullName>
    </recommendedName>
</protein>
<evidence type="ECO:0000256" key="2">
    <source>
        <dbReference type="ARBA" id="ARBA00013806"/>
    </source>
</evidence>
<dbReference type="GO" id="GO:0030295">
    <property type="term" value="F:protein kinase activator activity"/>
    <property type="evidence" value="ECO:0007669"/>
    <property type="project" value="TreeGrafter"/>
</dbReference>
<name>A0A0C2X713_AMAMK</name>
<accession>A0A0C2X713</accession>
<feature type="region of interest" description="Disordered" evidence="7">
    <location>
        <begin position="208"/>
        <end position="228"/>
    </location>
</feature>
<dbReference type="EMBL" id="KN818249">
    <property type="protein sequence ID" value="KIL64508.1"/>
    <property type="molecule type" value="Genomic_DNA"/>
</dbReference>
<evidence type="ECO:0000256" key="7">
    <source>
        <dbReference type="SAM" id="MobiDB-lite"/>
    </source>
</evidence>
<dbReference type="AlphaFoldDB" id="A0A0C2X713"/>
<evidence type="ECO:0000256" key="4">
    <source>
        <dbReference type="ARBA" id="ARBA00023006"/>
    </source>
</evidence>
<dbReference type="OrthoDB" id="1937984at2759"/>
<dbReference type="GO" id="GO:0034045">
    <property type="term" value="C:phagophore assembly site membrane"/>
    <property type="evidence" value="ECO:0007669"/>
    <property type="project" value="UniProtKB-SubCell"/>
</dbReference>
<keyword evidence="3 6" id="KW-0963">Cytoplasm</keyword>
<dbReference type="GO" id="GO:0060090">
    <property type="term" value="F:molecular adaptor activity"/>
    <property type="evidence" value="ECO:0007669"/>
    <property type="project" value="TreeGrafter"/>
</dbReference>
<comment type="function">
    <text evidence="6">Autophagy-specific protein that functions in response to autophagy-inducing signals as a scaffold to recruit other ATG proteins to organize preautophagosomal structure (PAS) formation. Modulates the timing and magnitude of the autophagy response, such as the size of the sequestering vesicles. Plays particularly a role in pexophagy and nucleophagy.</text>
</comment>
<gene>
    <name evidence="9" type="ORF">M378DRAFT_163288</name>
</gene>
<comment type="subcellular location">
    <subcellularLocation>
        <location evidence="6">Cytoplasm</location>
    </subcellularLocation>
    <subcellularLocation>
        <location evidence="6">Preautophagosomal structure membrane</location>
        <topology evidence="6">Peripheral membrane protein</topology>
    </subcellularLocation>
</comment>
<dbReference type="Proteomes" id="UP000054549">
    <property type="component" value="Unassembled WGS sequence"/>
</dbReference>
<feature type="domain" description="Autophagy protein ATG17-like" evidence="8">
    <location>
        <begin position="4"/>
        <end position="374"/>
    </location>
</feature>
<comment type="similarity">
    <text evidence="1 6">Belongs to the ATG17 family.</text>
</comment>
<evidence type="ECO:0000259" key="8">
    <source>
        <dbReference type="Pfam" id="PF04108"/>
    </source>
</evidence>
<dbReference type="GO" id="GO:1990316">
    <property type="term" value="C:Atg1/ULK1 kinase complex"/>
    <property type="evidence" value="ECO:0007669"/>
    <property type="project" value="TreeGrafter"/>
</dbReference>
<dbReference type="PANTHER" id="PTHR28005:SF1">
    <property type="entry name" value="AUTOPHAGY-RELATED PROTEIN 17"/>
    <property type="match status" value="1"/>
</dbReference>
<dbReference type="GO" id="GO:0000422">
    <property type="term" value="P:autophagy of mitochondrion"/>
    <property type="evidence" value="ECO:0007669"/>
    <property type="project" value="TreeGrafter"/>
</dbReference>
<organism evidence="9 10">
    <name type="scientific">Amanita muscaria (strain Koide BX008)</name>
    <dbReference type="NCBI Taxonomy" id="946122"/>
    <lineage>
        <taxon>Eukaryota</taxon>
        <taxon>Fungi</taxon>
        <taxon>Dikarya</taxon>
        <taxon>Basidiomycota</taxon>
        <taxon>Agaricomycotina</taxon>
        <taxon>Agaricomycetes</taxon>
        <taxon>Agaricomycetidae</taxon>
        <taxon>Agaricales</taxon>
        <taxon>Pluteineae</taxon>
        <taxon>Amanitaceae</taxon>
        <taxon>Amanita</taxon>
    </lineage>
</organism>
<dbReference type="GO" id="GO:0034727">
    <property type="term" value="P:piecemeal microautophagy of the nucleus"/>
    <property type="evidence" value="ECO:0007669"/>
    <property type="project" value="TreeGrafter"/>
</dbReference>
<reference evidence="9 10" key="1">
    <citation type="submission" date="2014-04" db="EMBL/GenBank/DDBJ databases">
        <title>Evolutionary Origins and Diversification of the Mycorrhizal Mutualists.</title>
        <authorList>
            <consortium name="DOE Joint Genome Institute"/>
            <consortium name="Mycorrhizal Genomics Consortium"/>
            <person name="Kohler A."/>
            <person name="Kuo A."/>
            <person name="Nagy L.G."/>
            <person name="Floudas D."/>
            <person name="Copeland A."/>
            <person name="Barry K.W."/>
            <person name="Cichocki N."/>
            <person name="Veneault-Fourrey C."/>
            <person name="LaButti K."/>
            <person name="Lindquist E.A."/>
            <person name="Lipzen A."/>
            <person name="Lundell T."/>
            <person name="Morin E."/>
            <person name="Murat C."/>
            <person name="Riley R."/>
            <person name="Ohm R."/>
            <person name="Sun H."/>
            <person name="Tunlid A."/>
            <person name="Henrissat B."/>
            <person name="Grigoriev I.V."/>
            <person name="Hibbett D.S."/>
            <person name="Martin F."/>
        </authorList>
    </citation>
    <scope>NUCLEOTIDE SEQUENCE [LARGE SCALE GENOMIC DNA]</scope>
    <source>
        <strain evidence="9 10">Koide BX008</strain>
    </source>
</reference>
<evidence type="ECO:0000256" key="3">
    <source>
        <dbReference type="ARBA" id="ARBA00022490"/>
    </source>
</evidence>
<dbReference type="HOGENOM" id="CLU_024595_0_0_1"/>
<evidence type="ECO:0000256" key="5">
    <source>
        <dbReference type="ARBA" id="ARBA00023136"/>
    </source>
</evidence>
<evidence type="ECO:0000256" key="1">
    <source>
        <dbReference type="ARBA" id="ARBA00006259"/>
    </source>
</evidence>
<feature type="region of interest" description="Disordered" evidence="7">
    <location>
        <begin position="49"/>
        <end position="102"/>
    </location>
</feature>
<evidence type="ECO:0000256" key="6">
    <source>
        <dbReference type="RuleBase" id="RU368080"/>
    </source>
</evidence>
<keyword evidence="4 6" id="KW-0072">Autophagy</keyword>
<evidence type="ECO:0000313" key="9">
    <source>
        <dbReference type="EMBL" id="KIL64508.1"/>
    </source>
</evidence>
<evidence type="ECO:0000313" key="10">
    <source>
        <dbReference type="Proteomes" id="UP000054549"/>
    </source>
</evidence>
<sequence length="433" mass="48772">MASTVAKCIEDRRAQLRKQVQSWDVLRSKHQDLLDGILDALGSQFVPSEFHEDSSDTSLFGSQNSDEDENDLGRKSNHRIHSPLVDGHSATNGGNSLPFPNKKRLRERSRWKTLRDFVDDRAIEEAMESIDSERAALDELLGQTDEYPETLKNTIESIRNSIPTLGPEHANPASIIECCVAAQDSMKASMAVRLEDLARHYDQMANALRESETSSGTGAFSEEDIKEMNRDTEELPAIVGELEEGMTVIDSNHNQLQTILTSLRKGSDDLNTILDDLDEFGDIMTEVLQTQESVEAKFQEDINGLHQHLVLLEQLHDRYVLYQTAYNKLVLEMARRGQYRDAVDHIVRGMTKQLEEMTIEESQVRSHFNSEYGGHLPEDICLYVGNMPTRWHVVPLGDDLPELLPEIPDDLVAEAKEKLGLAENHRAETPGDA</sequence>
<dbReference type="FunCoup" id="A0A0C2X713">
    <property type="interactions" value="21"/>
</dbReference>
<dbReference type="InterPro" id="IPR045326">
    <property type="entry name" value="ATG17-like_dom"/>
</dbReference>
<dbReference type="PANTHER" id="PTHR28005">
    <property type="entry name" value="AUTOPHAGY-RELATED PROTEIN 17"/>
    <property type="match status" value="1"/>
</dbReference>
<keyword evidence="10" id="KW-1185">Reference proteome</keyword>
<dbReference type="STRING" id="946122.A0A0C2X713"/>
<dbReference type="InParanoid" id="A0A0C2X713"/>
<proteinExistence type="inferred from homology"/>
<dbReference type="Pfam" id="PF04108">
    <property type="entry name" value="ATG17_like"/>
    <property type="match status" value="1"/>
</dbReference>
<dbReference type="GO" id="GO:0000045">
    <property type="term" value="P:autophagosome assembly"/>
    <property type="evidence" value="ECO:0007669"/>
    <property type="project" value="TreeGrafter"/>
</dbReference>
<keyword evidence="5" id="KW-0472">Membrane</keyword>
<dbReference type="InterPro" id="IPR007240">
    <property type="entry name" value="Atg17"/>
</dbReference>